<proteinExistence type="predicted"/>
<dbReference type="Gene3D" id="3.30.420.40">
    <property type="match status" value="2"/>
</dbReference>
<dbReference type="InterPro" id="IPR051805">
    <property type="entry name" value="Dehydratase_Activator_Redct"/>
</dbReference>
<dbReference type="InterPro" id="IPR002731">
    <property type="entry name" value="ATPase_BadF"/>
</dbReference>
<feature type="non-terminal residue" evidence="2">
    <location>
        <position position="1"/>
    </location>
</feature>
<sequence length="144" mass="15261">TGRALELMAESLGVDISEIGPLSLRATSPATLRAFCSVMTQIEVKHLVVEGVDTADIAAGITRSVANDVMVLLYRLNVKKDIAITGGIAKNIGVVKQLEEMLGMEFVELPADPQLIGAIGAAVFAAYQLTSPRSRRGYSTTTGR</sequence>
<evidence type="ECO:0000313" key="2">
    <source>
        <dbReference type="EMBL" id="GAG17230.1"/>
    </source>
</evidence>
<dbReference type="SUPFAM" id="SSF53067">
    <property type="entry name" value="Actin-like ATPase domain"/>
    <property type="match status" value="1"/>
</dbReference>
<dbReference type="EMBL" id="BARS01037961">
    <property type="protein sequence ID" value="GAG17230.1"/>
    <property type="molecule type" value="Genomic_DNA"/>
</dbReference>
<organism evidence="2">
    <name type="scientific">marine sediment metagenome</name>
    <dbReference type="NCBI Taxonomy" id="412755"/>
    <lineage>
        <taxon>unclassified sequences</taxon>
        <taxon>metagenomes</taxon>
        <taxon>ecological metagenomes</taxon>
    </lineage>
</organism>
<dbReference type="PANTHER" id="PTHR32329:SF2">
    <property type="entry name" value="BIFUNCTIONAL PROTEIN [INCLUDES 2-HYDROXYACYL-COA DEHYDRATASE (N-TER) AND ITS ACTIVATOR DOMAIN (C_TERM)"/>
    <property type="match status" value="1"/>
</dbReference>
<gene>
    <name evidence="2" type="ORF">S01H1_58142</name>
</gene>
<comment type="caution">
    <text evidence="2">The sequence shown here is derived from an EMBL/GenBank/DDBJ whole genome shotgun (WGS) entry which is preliminary data.</text>
</comment>
<dbReference type="AlphaFoldDB" id="X0VFZ9"/>
<dbReference type="Pfam" id="PF01869">
    <property type="entry name" value="BcrAD_BadFG"/>
    <property type="match status" value="1"/>
</dbReference>
<reference evidence="2" key="1">
    <citation type="journal article" date="2014" name="Front. Microbiol.">
        <title>High frequency of phylogenetically diverse reductive dehalogenase-homologous genes in deep subseafloor sedimentary metagenomes.</title>
        <authorList>
            <person name="Kawai M."/>
            <person name="Futagami T."/>
            <person name="Toyoda A."/>
            <person name="Takaki Y."/>
            <person name="Nishi S."/>
            <person name="Hori S."/>
            <person name="Arai W."/>
            <person name="Tsubouchi T."/>
            <person name="Morono Y."/>
            <person name="Uchiyama I."/>
            <person name="Ito T."/>
            <person name="Fujiyama A."/>
            <person name="Inagaki F."/>
            <person name="Takami H."/>
        </authorList>
    </citation>
    <scope>NUCLEOTIDE SEQUENCE</scope>
    <source>
        <strain evidence="2">Expedition CK06-06</strain>
    </source>
</reference>
<evidence type="ECO:0000259" key="1">
    <source>
        <dbReference type="Pfam" id="PF01869"/>
    </source>
</evidence>
<name>X0VFZ9_9ZZZZ</name>
<dbReference type="InterPro" id="IPR043129">
    <property type="entry name" value="ATPase_NBD"/>
</dbReference>
<accession>X0VFZ9</accession>
<protein>
    <recommendedName>
        <fullName evidence="1">ATPase BadF/BadG/BcrA/BcrD type domain-containing protein</fullName>
    </recommendedName>
</protein>
<dbReference type="PANTHER" id="PTHR32329">
    <property type="entry name" value="BIFUNCTIONAL PROTEIN [INCLUDES 2-HYDROXYACYL-COA DEHYDRATASE (N-TER) AND ITS ACTIVATOR DOMAIN (C_TERM)-RELATED"/>
    <property type="match status" value="1"/>
</dbReference>
<feature type="domain" description="ATPase BadF/BadG/BcrA/BcrD type" evidence="1">
    <location>
        <begin position="1"/>
        <end position="125"/>
    </location>
</feature>